<dbReference type="InterPro" id="IPR036388">
    <property type="entry name" value="WH-like_DNA-bd_sf"/>
</dbReference>
<dbReference type="PANTHER" id="PTHR34293:SF1">
    <property type="entry name" value="HTH-TYPE TRANSCRIPTIONAL REGULATOR TRMBL2"/>
    <property type="match status" value="1"/>
</dbReference>
<proteinExistence type="predicted"/>
<dbReference type="PANTHER" id="PTHR34293">
    <property type="entry name" value="HTH-TYPE TRANSCRIPTIONAL REGULATOR TRMBL2"/>
    <property type="match status" value="1"/>
</dbReference>
<reference evidence="4" key="1">
    <citation type="submission" date="2023-07" db="EMBL/GenBank/DDBJ databases">
        <title>30 novel species of actinomycetes from the DSMZ collection.</title>
        <authorList>
            <person name="Nouioui I."/>
        </authorList>
    </citation>
    <scope>NUCLEOTIDE SEQUENCE [LARGE SCALE GENOMIC DNA]</scope>
    <source>
        <strain evidence="4">DSM 42041</strain>
    </source>
</reference>
<dbReference type="EMBL" id="JAVREQ010000009">
    <property type="protein sequence ID" value="MDT0379568.1"/>
    <property type="molecule type" value="Genomic_DNA"/>
</dbReference>
<gene>
    <name evidence="3" type="ORF">RM572_12410</name>
</gene>
<comment type="caution">
    <text evidence="3">The sequence shown here is derived from an EMBL/GenBank/DDBJ whole genome shotgun (WGS) entry which is preliminary data.</text>
</comment>
<dbReference type="RefSeq" id="WP_311673370.1">
    <property type="nucleotide sequence ID" value="NZ_JAVREQ010000009.1"/>
</dbReference>
<feature type="region of interest" description="Disordered" evidence="1">
    <location>
        <begin position="139"/>
        <end position="158"/>
    </location>
</feature>
<dbReference type="SUPFAM" id="SSF46894">
    <property type="entry name" value="C-terminal effector domain of the bipartite response regulators"/>
    <property type="match status" value="1"/>
</dbReference>
<accession>A0ABU2NTN0</accession>
<dbReference type="InterPro" id="IPR000792">
    <property type="entry name" value="Tscrpt_reg_LuxR_C"/>
</dbReference>
<organism evidence="3 4">
    <name type="scientific">Streptomyces hazeniae</name>
    <dbReference type="NCBI Taxonomy" id="3075538"/>
    <lineage>
        <taxon>Bacteria</taxon>
        <taxon>Bacillati</taxon>
        <taxon>Actinomycetota</taxon>
        <taxon>Actinomycetes</taxon>
        <taxon>Kitasatosporales</taxon>
        <taxon>Streptomycetaceae</taxon>
        <taxon>Streptomyces</taxon>
    </lineage>
</organism>
<evidence type="ECO:0000313" key="4">
    <source>
        <dbReference type="Proteomes" id="UP001183414"/>
    </source>
</evidence>
<feature type="domain" description="HTH luxR-type" evidence="2">
    <location>
        <begin position="269"/>
        <end position="326"/>
    </location>
</feature>
<evidence type="ECO:0000256" key="1">
    <source>
        <dbReference type="SAM" id="MobiDB-lite"/>
    </source>
</evidence>
<dbReference type="SMART" id="SM00421">
    <property type="entry name" value="HTH_LUXR"/>
    <property type="match status" value="1"/>
</dbReference>
<dbReference type="SUPFAM" id="SSF46785">
    <property type="entry name" value="Winged helix' DNA-binding domain"/>
    <property type="match status" value="1"/>
</dbReference>
<dbReference type="InterPro" id="IPR016032">
    <property type="entry name" value="Sig_transdc_resp-reg_C-effctor"/>
</dbReference>
<evidence type="ECO:0000259" key="2">
    <source>
        <dbReference type="SMART" id="SM00421"/>
    </source>
</evidence>
<dbReference type="InterPro" id="IPR036390">
    <property type="entry name" value="WH_DNA-bd_sf"/>
</dbReference>
<feature type="region of interest" description="Disordered" evidence="1">
    <location>
        <begin position="338"/>
        <end position="361"/>
    </location>
</feature>
<protein>
    <submittedName>
        <fullName evidence="3">Helix-turn-helix transcriptional regulator</fullName>
    </submittedName>
</protein>
<dbReference type="Proteomes" id="UP001183414">
    <property type="component" value="Unassembled WGS sequence"/>
</dbReference>
<evidence type="ECO:0000313" key="3">
    <source>
        <dbReference type="EMBL" id="MDT0379568.1"/>
    </source>
</evidence>
<dbReference type="Gene3D" id="1.10.10.10">
    <property type="entry name" value="Winged helix-like DNA-binding domain superfamily/Winged helix DNA-binding domain"/>
    <property type="match status" value="2"/>
</dbReference>
<dbReference type="InterPro" id="IPR051797">
    <property type="entry name" value="TrmB-like"/>
</dbReference>
<keyword evidence="4" id="KW-1185">Reference proteome</keyword>
<sequence>MLEALDLDPVQQQAYEALVDGAVTLPELRAALGPSGPRAREVLASLERLRLVERVAGARGESDRWLPVAPDVAFETLLTAREEQLQRARLHVQLLATRYRATTGARDPMDLVEVVIGRAAVIRAVDQLQRSARHEVRGIDRPPYANTGPDRTDPRTGMMPLQEETMRRGVGYRVIYDTAGLRGTETVGPFHSVDTDLAACAELGEDARVMSGTPTKLMLADDRCGVIPLRTTPYEVVSGVVVHPSGLLEALGGLFEVLWERAQPLHGDREGPDPDDARLLALLTTGLTDPVMARQLGVSHRTFQRRLRALMEQVGAATRFQLGARATALGWLADTRGASTVDGDDGPGPADAVRPQGDPGE</sequence>
<name>A0ABU2NTN0_9ACTN</name>